<comment type="subcellular location">
    <subcellularLocation>
        <location evidence="1">Cell membrane</location>
        <topology evidence="1">Multi-pass membrane protein</topology>
    </subcellularLocation>
</comment>
<feature type="transmembrane region" description="Helical" evidence="7">
    <location>
        <begin position="256"/>
        <end position="275"/>
    </location>
</feature>
<dbReference type="PANTHER" id="PTHR21143">
    <property type="entry name" value="INVERTEBRATE GUSTATORY RECEPTOR"/>
    <property type="match status" value="1"/>
</dbReference>
<evidence type="ECO:0000256" key="1">
    <source>
        <dbReference type="ARBA" id="ARBA00004651"/>
    </source>
</evidence>
<gene>
    <name evidence="8" type="ORF">APZ42_022835</name>
</gene>
<dbReference type="Proteomes" id="UP000076858">
    <property type="component" value="Unassembled WGS sequence"/>
</dbReference>
<accession>A0A164VTB3</accession>
<dbReference type="GO" id="GO:0005886">
    <property type="term" value="C:plasma membrane"/>
    <property type="evidence" value="ECO:0007669"/>
    <property type="project" value="UniProtKB-SubCell"/>
</dbReference>
<dbReference type="AlphaFoldDB" id="A0A164VTB3"/>
<keyword evidence="4 7" id="KW-1133">Transmembrane helix</keyword>
<dbReference type="GO" id="GO:0007635">
    <property type="term" value="P:chemosensory behavior"/>
    <property type="evidence" value="ECO:0007669"/>
    <property type="project" value="TreeGrafter"/>
</dbReference>
<name>A0A164VTB3_9CRUS</name>
<dbReference type="EMBL" id="LRGB01001361">
    <property type="protein sequence ID" value="KZS12633.1"/>
    <property type="molecule type" value="Genomic_DNA"/>
</dbReference>
<dbReference type="GO" id="GO:0050909">
    <property type="term" value="P:sensory perception of taste"/>
    <property type="evidence" value="ECO:0007669"/>
    <property type="project" value="InterPro"/>
</dbReference>
<dbReference type="Pfam" id="PF08395">
    <property type="entry name" value="7tm_7"/>
    <property type="match status" value="1"/>
</dbReference>
<protein>
    <recommendedName>
        <fullName evidence="10">Gustatory receptor</fullName>
    </recommendedName>
</protein>
<organism evidence="8 9">
    <name type="scientific">Daphnia magna</name>
    <dbReference type="NCBI Taxonomy" id="35525"/>
    <lineage>
        <taxon>Eukaryota</taxon>
        <taxon>Metazoa</taxon>
        <taxon>Ecdysozoa</taxon>
        <taxon>Arthropoda</taxon>
        <taxon>Crustacea</taxon>
        <taxon>Branchiopoda</taxon>
        <taxon>Diplostraca</taxon>
        <taxon>Cladocera</taxon>
        <taxon>Anomopoda</taxon>
        <taxon>Daphniidae</taxon>
        <taxon>Daphnia</taxon>
    </lineage>
</organism>
<dbReference type="GO" id="GO:0043025">
    <property type="term" value="C:neuronal cell body"/>
    <property type="evidence" value="ECO:0007669"/>
    <property type="project" value="TreeGrafter"/>
</dbReference>
<dbReference type="InterPro" id="IPR013604">
    <property type="entry name" value="7TM_chemorcpt"/>
</dbReference>
<dbReference type="GO" id="GO:0030425">
    <property type="term" value="C:dendrite"/>
    <property type="evidence" value="ECO:0007669"/>
    <property type="project" value="TreeGrafter"/>
</dbReference>
<evidence type="ECO:0000313" key="8">
    <source>
        <dbReference type="EMBL" id="KZS12633.1"/>
    </source>
</evidence>
<comment type="caution">
    <text evidence="8">The sequence shown here is derived from an EMBL/GenBank/DDBJ whole genome shotgun (WGS) entry which is preliminary data.</text>
</comment>
<evidence type="ECO:0000256" key="6">
    <source>
        <dbReference type="ARBA" id="ARBA00023170"/>
    </source>
</evidence>
<dbReference type="PANTHER" id="PTHR21143:SF133">
    <property type="entry name" value="GUSTATORY AND PHEROMONE RECEPTOR 32A-RELATED"/>
    <property type="match status" value="1"/>
</dbReference>
<keyword evidence="3 7" id="KW-0812">Transmembrane</keyword>
<evidence type="ECO:0000256" key="4">
    <source>
        <dbReference type="ARBA" id="ARBA00022989"/>
    </source>
</evidence>
<sequence length="425" mass="48693">MFKSQNQFYSTIFRPLDVWMRLLGIQLDPFPSAALSKPRALCLYSLSFLMFFINASSNLYFTAVSFTSPLTRFGTSEIWNKIIDFGSYNLMAIGTHAALLAIQRKPEWELLWHNLKQLAVEEDPLFYTKCRRAITIVLVCLTADIFTVVIRAVNLIVNTGGRPLMLSLTDVISILTEIYAISGLAVFATIGWITYIKFLQFHNQLNPALDLNKHLNNPSSQTRTRRTSNDLRRWRRTYVTLNETVSHLGECFGPFLLIWIIYIFINFIAVSFYIVNGIRNEPIWEKVLNLVFLLVKHLVHLLLLASIPVTLQQESLNISKPLRKMRFDEPLLQRQVDTMIMEGIQSPTTMTAMDLFPVDLTLIPTVSNYLSLSFKLFGTAVSFLSRKLVGTSLTYLIILWQFQTGERQNKPQCEPISQPTVGHLQ</sequence>
<dbReference type="OrthoDB" id="6625921at2759"/>
<evidence type="ECO:0000256" key="7">
    <source>
        <dbReference type="SAM" id="Phobius"/>
    </source>
</evidence>
<evidence type="ECO:0000313" key="9">
    <source>
        <dbReference type="Proteomes" id="UP000076858"/>
    </source>
</evidence>
<keyword evidence="6" id="KW-0675">Receptor</keyword>
<keyword evidence="2" id="KW-1003">Cell membrane</keyword>
<evidence type="ECO:0000256" key="2">
    <source>
        <dbReference type="ARBA" id="ARBA00022475"/>
    </source>
</evidence>
<evidence type="ECO:0000256" key="5">
    <source>
        <dbReference type="ARBA" id="ARBA00023136"/>
    </source>
</evidence>
<evidence type="ECO:0000256" key="3">
    <source>
        <dbReference type="ARBA" id="ARBA00022692"/>
    </source>
</evidence>
<feature type="transmembrane region" description="Helical" evidence="7">
    <location>
        <begin position="178"/>
        <end position="196"/>
    </location>
</feature>
<keyword evidence="9" id="KW-1185">Reference proteome</keyword>
<keyword evidence="5 7" id="KW-0472">Membrane</keyword>
<dbReference type="GO" id="GO:0030424">
    <property type="term" value="C:axon"/>
    <property type="evidence" value="ECO:0007669"/>
    <property type="project" value="TreeGrafter"/>
</dbReference>
<dbReference type="GO" id="GO:0008049">
    <property type="term" value="P:male courtship behavior"/>
    <property type="evidence" value="ECO:0007669"/>
    <property type="project" value="TreeGrafter"/>
</dbReference>
<feature type="transmembrane region" description="Helical" evidence="7">
    <location>
        <begin position="41"/>
        <end position="61"/>
    </location>
</feature>
<proteinExistence type="predicted"/>
<reference evidence="8 9" key="1">
    <citation type="submission" date="2016-03" db="EMBL/GenBank/DDBJ databases">
        <title>EvidentialGene: Evidence-directed Construction of Genes on Genomes.</title>
        <authorList>
            <person name="Gilbert D.G."/>
            <person name="Choi J.-H."/>
            <person name="Mockaitis K."/>
            <person name="Colbourne J."/>
            <person name="Pfrender M."/>
        </authorList>
    </citation>
    <scope>NUCLEOTIDE SEQUENCE [LARGE SCALE GENOMIC DNA]</scope>
    <source>
        <strain evidence="8 9">Xinb3</strain>
        <tissue evidence="8">Complete organism</tissue>
    </source>
</reference>
<evidence type="ECO:0008006" key="10">
    <source>
        <dbReference type="Google" id="ProtNLM"/>
    </source>
</evidence>
<feature type="transmembrane region" description="Helical" evidence="7">
    <location>
        <begin position="287"/>
        <end position="311"/>
    </location>
</feature>
<feature type="transmembrane region" description="Helical" evidence="7">
    <location>
        <begin position="133"/>
        <end position="157"/>
    </location>
</feature>